<reference evidence="1" key="1">
    <citation type="submission" date="2019-12" db="EMBL/GenBank/DDBJ databases">
        <title>Genome sequencing and annotation of Brassica cretica.</title>
        <authorList>
            <person name="Studholme D.J."/>
            <person name="Sarris P.F."/>
        </authorList>
    </citation>
    <scope>NUCLEOTIDE SEQUENCE</scope>
    <source>
        <strain evidence="2">PFS-001/15</strain>
        <strain evidence="1">PFS-102/07</strain>
        <tissue evidence="1">Leaf</tissue>
    </source>
</reference>
<dbReference type="EMBL" id="QGKY02000190">
    <property type="protein sequence ID" value="KAF2589978.1"/>
    <property type="molecule type" value="Genomic_DNA"/>
</dbReference>
<organism evidence="1">
    <name type="scientific">Brassica cretica</name>
    <name type="common">Mustard</name>
    <dbReference type="NCBI Taxonomy" id="69181"/>
    <lineage>
        <taxon>Eukaryota</taxon>
        <taxon>Viridiplantae</taxon>
        <taxon>Streptophyta</taxon>
        <taxon>Embryophyta</taxon>
        <taxon>Tracheophyta</taxon>
        <taxon>Spermatophyta</taxon>
        <taxon>Magnoliopsida</taxon>
        <taxon>eudicotyledons</taxon>
        <taxon>Gunneridae</taxon>
        <taxon>Pentapetalae</taxon>
        <taxon>rosids</taxon>
        <taxon>malvids</taxon>
        <taxon>Brassicales</taxon>
        <taxon>Brassicaceae</taxon>
        <taxon>Brassiceae</taxon>
        <taxon>Brassica</taxon>
    </lineage>
</organism>
<accession>A0A8S9K8Q5</accession>
<dbReference type="Proteomes" id="UP000712281">
    <property type="component" value="Unassembled WGS sequence"/>
</dbReference>
<comment type="caution">
    <text evidence="1">The sequence shown here is derived from an EMBL/GenBank/DDBJ whole genome shotgun (WGS) entry which is preliminary data.</text>
</comment>
<gene>
    <name evidence="2" type="ORF">F2Q68_00039935</name>
    <name evidence="1" type="ORF">F2Q70_00039245</name>
</gene>
<dbReference type="AlphaFoldDB" id="A0A8S9K8Q5"/>
<evidence type="ECO:0000313" key="1">
    <source>
        <dbReference type="EMBL" id="KAF2589978.1"/>
    </source>
</evidence>
<evidence type="ECO:0000313" key="2">
    <source>
        <dbReference type="EMBL" id="KAF2617913.1"/>
    </source>
</evidence>
<proteinExistence type="predicted"/>
<dbReference type="EMBL" id="QGKW02000007">
    <property type="protein sequence ID" value="KAF2617913.1"/>
    <property type="molecule type" value="Genomic_DNA"/>
</dbReference>
<protein>
    <submittedName>
        <fullName evidence="1">Uncharacterized protein</fullName>
    </submittedName>
</protein>
<sequence>MFSRCVMSQFVRFLSGLSISSVVIVSVDRFRDVSVQTASMELGSYLYSSCTSYVWMSRVIQRFIRDGAEFMRCHSWDGLAVMTSSGVGLPEGKSSYSWSR</sequence>
<name>A0A8S9K8Q5_BRACR</name>